<keyword evidence="9" id="KW-0539">Nucleus</keyword>
<dbReference type="PANTHER" id="PTHR10782">
    <property type="entry name" value="ZINC FINGER MIZ DOMAIN-CONTAINING PROTEIN"/>
    <property type="match status" value="1"/>
</dbReference>
<keyword evidence="15" id="KW-1185">Reference proteome</keyword>
<comment type="similarity">
    <text evidence="3">Belongs to the PIAS family.</text>
</comment>
<evidence type="ECO:0000256" key="10">
    <source>
        <dbReference type="ARBA" id="ARBA00059134"/>
    </source>
</evidence>
<dbReference type="GO" id="GO:0016925">
    <property type="term" value="P:protein sumoylation"/>
    <property type="evidence" value="ECO:0007669"/>
    <property type="project" value="TreeGrafter"/>
</dbReference>
<evidence type="ECO:0000313" key="15">
    <source>
        <dbReference type="Proteomes" id="UP000652761"/>
    </source>
</evidence>
<dbReference type="GO" id="GO:0008270">
    <property type="term" value="F:zinc ion binding"/>
    <property type="evidence" value="ECO:0007669"/>
    <property type="project" value="UniProtKB-KW"/>
</dbReference>
<evidence type="ECO:0000256" key="3">
    <source>
        <dbReference type="ARBA" id="ARBA00005383"/>
    </source>
</evidence>
<evidence type="ECO:0000256" key="4">
    <source>
        <dbReference type="ARBA" id="ARBA00022679"/>
    </source>
</evidence>
<feature type="compositionally biased region" description="Polar residues" evidence="12">
    <location>
        <begin position="868"/>
        <end position="888"/>
    </location>
</feature>
<dbReference type="Gene3D" id="3.30.40.10">
    <property type="entry name" value="Zinc/RING finger domain, C3HC4 (zinc finger)"/>
    <property type="match status" value="1"/>
</dbReference>
<evidence type="ECO:0000259" key="13">
    <source>
        <dbReference type="PROSITE" id="PS51044"/>
    </source>
</evidence>
<protein>
    <recommendedName>
        <fullName evidence="13">SP-RING-type domain-containing protein</fullName>
    </recommendedName>
</protein>
<accession>A0A843W2Q7</accession>
<organism evidence="14 15">
    <name type="scientific">Colocasia esculenta</name>
    <name type="common">Wild taro</name>
    <name type="synonym">Arum esculentum</name>
    <dbReference type="NCBI Taxonomy" id="4460"/>
    <lineage>
        <taxon>Eukaryota</taxon>
        <taxon>Viridiplantae</taxon>
        <taxon>Streptophyta</taxon>
        <taxon>Embryophyta</taxon>
        <taxon>Tracheophyta</taxon>
        <taxon>Spermatophyta</taxon>
        <taxon>Magnoliopsida</taxon>
        <taxon>Liliopsida</taxon>
        <taxon>Araceae</taxon>
        <taxon>Aroideae</taxon>
        <taxon>Colocasieae</taxon>
        <taxon>Colocasia</taxon>
    </lineage>
</organism>
<dbReference type="GO" id="GO:0005634">
    <property type="term" value="C:nucleus"/>
    <property type="evidence" value="ECO:0007669"/>
    <property type="project" value="UniProtKB-SubCell"/>
</dbReference>
<evidence type="ECO:0000256" key="2">
    <source>
        <dbReference type="ARBA" id="ARBA00004718"/>
    </source>
</evidence>
<dbReference type="OrthoDB" id="28127at2759"/>
<feature type="region of interest" description="Disordered" evidence="12">
    <location>
        <begin position="862"/>
        <end position="900"/>
    </location>
</feature>
<dbReference type="InterPro" id="IPR004181">
    <property type="entry name" value="Znf_MIZ"/>
</dbReference>
<dbReference type="Pfam" id="PF02891">
    <property type="entry name" value="zf-MIZ"/>
    <property type="match status" value="1"/>
</dbReference>
<comment type="caution">
    <text evidence="14">The sequence shown here is derived from an EMBL/GenBank/DDBJ whole genome shotgun (WGS) entry which is preliminary data.</text>
</comment>
<proteinExistence type="inferred from homology"/>
<evidence type="ECO:0000256" key="1">
    <source>
        <dbReference type="ARBA" id="ARBA00004123"/>
    </source>
</evidence>
<dbReference type="Proteomes" id="UP000652761">
    <property type="component" value="Unassembled WGS sequence"/>
</dbReference>
<keyword evidence="8" id="KW-0862">Zinc</keyword>
<keyword evidence="5" id="KW-0479">Metal-binding</keyword>
<dbReference type="PANTHER" id="PTHR10782:SF102">
    <property type="entry name" value="E3 SUMO-PROTEIN LIGASE SIZ1"/>
    <property type="match status" value="1"/>
</dbReference>
<evidence type="ECO:0000256" key="11">
    <source>
        <dbReference type="PROSITE-ProRule" id="PRU00452"/>
    </source>
</evidence>
<keyword evidence="4" id="KW-0808">Transferase</keyword>
<comment type="subcellular location">
    <subcellularLocation>
        <location evidence="1">Nucleus</location>
    </subcellularLocation>
</comment>
<evidence type="ECO:0000256" key="12">
    <source>
        <dbReference type="SAM" id="MobiDB-lite"/>
    </source>
</evidence>
<dbReference type="CDD" id="cd16792">
    <property type="entry name" value="SP-RING_Siz-like"/>
    <property type="match status" value="1"/>
</dbReference>
<evidence type="ECO:0000256" key="5">
    <source>
        <dbReference type="ARBA" id="ARBA00022723"/>
    </source>
</evidence>
<evidence type="ECO:0000313" key="14">
    <source>
        <dbReference type="EMBL" id="MQM03519.1"/>
    </source>
</evidence>
<evidence type="ECO:0000256" key="7">
    <source>
        <dbReference type="ARBA" id="ARBA00022786"/>
    </source>
</evidence>
<feature type="domain" description="SP-RING-type" evidence="13">
    <location>
        <begin position="361"/>
        <end position="442"/>
    </location>
</feature>
<dbReference type="GO" id="GO:0000785">
    <property type="term" value="C:chromatin"/>
    <property type="evidence" value="ECO:0007669"/>
    <property type="project" value="TreeGrafter"/>
</dbReference>
<evidence type="ECO:0000256" key="8">
    <source>
        <dbReference type="ARBA" id="ARBA00022833"/>
    </source>
</evidence>
<gene>
    <name evidence="14" type="ORF">Taro_036304</name>
</gene>
<keyword evidence="6 11" id="KW-0863">Zinc-finger</keyword>
<reference evidence="14" key="1">
    <citation type="submission" date="2017-07" db="EMBL/GenBank/DDBJ databases">
        <title>Taro Niue Genome Assembly and Annotation.</title>
        <authorList>
            <person name="Atibalentja N."/>
            <person name="Keating K."/>
            <person name="Fields C.J."/>
        </authorList>
    </citation>
    <scope>NUCLEOTIDE SEQUENCE</scope>
    <source>
        <strain evidence="14">Niue_2</strain>
        <tissue evidence="14">Leaf</tissue>
    </source>
</reference>
<dbReference type="GO" id="GO:0061665">
    <property type="term" value="F:SUMO ligase activity"/>
    <property type="evidence" value="ECO:0007669"/>
    <property type="project" value="UniProtKB-ARBA"/>
</dbReference>
<evidence type="ECO:0000256" key="9">
    <source>
        <dbReference type="ARBA" id="ARBA00023242"/>
    </source>
</evidence>
<dbReference type="EMBL" id="NMUH01003048">
    <property type="protein sequence ID" value="MQM03519.1"/>
    <property type="molecule type" value="Genomic_DNA"/>
</dbReference>
<dbReference type="PROSITE" id="PS51044">
    <property type="entry name" value="ZF_SP_RING"/>
    <property type="match status" value="1"/>
</dbReference>
<evidence type="ECO:0000256" key="6">
    <source>
        <dbReference type="ARBA" id="ARBA00022771"/>
    </source>
</evidence>
<comment type="function">
    <text evidence="10">Probable SUMO E3 ligase that may regulate Pi starvation responses.</text>
</comment>
<keyword evidence="7" id="KW-0833">Ubl conjugation pathway</keyword>
<dbReference type="FunFam" id="3.30.40.10:FF:000241">
    <property type="entry name" value="E3 SUMO-protein ligase SIZ2"/>
    <property type="match status" value="1"/>
</dbReference>
<comment type="pathway">
    <text evidence="2">Protein modification; protein sumoylation.</text>
</comment>
<dbReference type="InterPro" id="IPR013083">
    <property type="entry name" value="Znf_RING/FYVE/PHD"/>
</dbReference>
<name>A0A843W2Q7_COLES</name>
<dbReference type="AlphaFoldDB" id="A0A843W2Q7"/>
<sequence>MCSHSSFIHTVPKSHGWGKRNTIGRDGVAKIIDDTYRKMQVPGSTDSASKSHSGSDLNYVKPKEEFDDSKLDLKTRCLCGNTLVTDSMIKVREGKGLGMGGKWLGTVAVHTAQYHSAQLQRLGEGVPGLGWWWNGRPVAECTGLCTFVPRWCLVDHLGNYGCAPPCHDEILGHSGTSGTPSKVDFSRSCSRWVLCIMVFPKLVWECAKASIPQTMEKTFQLSRADRDMLQKTEYDLQVWCILLNDKVPFRMQWPQYSDLVVNGIPIRTTNRPGNQLLGINGRDDGPVITTCSREGINKINFTRSDTRIFCFGLRIAKRRNIQQVLNLIPKETEGERFEDALARVCRCIGGGADAENADSDSDLEVVAESVTVNLRCPMSGSRMKIAGRFKPCIHMGCFDLETFVELNQRSRKWQCPICLKNYSLENIIVDPYFNRITSLLQDCGEDLNEIDVKADGSWRVKGEGETLTQWRLPDGTLQPFTDPEVKSDSEFLKQSKQDGTGLRLGIKRNRNGIWEVSNKHNDMTPPSSENHAPEKFENQCPKILPLSVSANGSYRDGDDASVNQEGRGHFDFSASNGQELDSMNFDMMYNVDERVPLAPSRDTDVIVLSDSEEDNITLISPETAYDTGPSNGTGIPFATTHPGVQEPYLVDPALNAGGSCLGLFGNGEDFEMPGWFPSCSQPGAGFQLFNTDADVPGSLVDSHHNALGCSPMNGYGLASDGVVGDTSQTQDVTTCPPNDHHHHHEGLTCQSRIGPSACQSSAEVNNSLVDNPLAFAGDDPSLQIFLPTQPAGMPTQSDLNQQLDISNGAHTDDWISLRLGGNDTSHVESTAADGLNSRNFFGSKDDRMNSLANTASLLLSMNDDRSNRGASNNQRSDSSFSHSQQQRSVRPRLYLSIDSD</sequence>
<dbReference type="InterPro" id="IPR031141">
    <property type="entry name" value="SIZ1/2_SP-RING"/>
</dbReference>